<dbReference type="InterPro" id="IPR018265">
    <property type="entry name" value="Ribosomal_bL35_CS"/>
</dbReference>
<evidence type="ECO:0000256" key="5">
    <source>
        <dbReference type="HAMAP-Rule" id="MF_00514"/>
    </source>
</evidence>
<dbReference type="InterPro" id="IPR001706">
    <property type="entry name" value="Ribosomal_bL35"/>
</dbReference>
<organism evidence="7 8">
    <name type="scientific">Pelotomaculum thermopropionicum</name>
    <dbReference type="NCBI Taxonomy" id="110500"/>
    <lineage>
        <taxon>Bacteria</taxon>
        <taxon>Bacillati</taxon>
        <taxon>Bacillota</taxon>
        <taxon>Clostridia</taxon>
        <taxon>Eubacteriales</taxon>
        <taxon>Desulfotomaculaceae</taxon>
        <taxon>Pelotomaculum</taxon>
    </lineage>
</organism>
<dbReference type="EMBL" id="LGGS01000005">
    <property type="protein sequence ID" value="KUK84084.1"/>
    <property type="molecule type" value="Genomic_DNA"/>
</dbReference>
<evidence type="ECO:0000256" key="2">
    <source>
        <dbReference type="ARBA" id="ARBA00022980"/>
    </source>
</evidence>
<protein>
    <recommendedName>
        <fullName evidence="4 5">Large ribosomal subunit protein bL35</fullName>
    </recommendedName>
</protein>
<evidence type="ECO:0000256" key="6">
    <source>
        <dbReference type="RuleBase" id="RU000568"/>
    </source>
</evidence>
<dbReference type="GO" id="GO:0003735">
    <property type="term" value="F:structural constituent of ribosome"/>
    <property type="evidence" value="ECO:0007669"/>
    <property type="project" value="InterPro"/>
</dbReference>
<gene>
    <name evidence="5" type="primary">rpmI</name>
    <name evidence="7" type="ORF">XD97_0039</name>
</gene>
<dbReference type="Gene3D" id="4.10.410.60">
    <property type="match status" value="1"/>
</dbReference>
<dbReference type="Proteomes" id="UP000054705">
    <property type="component" value="Unassembled WGS sequence"/>
</dbReference>
<dbReference type="NCBIfam" id="TIGR00001">
    <property type="entry name" value="rpmI_bact"/>
    <property type="match status" value="1"/>
</dbReference>
<evidence type="ECO:0000313" key="7">
    <source>
        <dbReference type="EMBL" id="KUK84084.1"/>
    </source>
</evidence>
<dbReference type="InterPro" id="IPR021137">
    <property type="entry name" value="Ribosomal_bL35-like"/>
</dbReference>
<keyword evidence="2 5" id="KW-0689">Ribosomal protein</keyword>
<dbReference type="PATRIC" id="fig|110500.4.peg.277"/>
<dbReference type="InterPro" id="IPR037229">
    <property type="entry name" value="Ribosomal_bL35_sf"/>
</dbReference>
<dbReference type="HAMAP" id="MF_00514">
    <property type="entry name" value="Ribosomal_bL35"/>
    <property type="match status" value="1"/>
</dbReference>
<evidence type="ECO:0000256" key="1">
    <source>
        <dbReference type="ARBA" id="ARBA00006598"/>
    </source>
</evidence>
<accession>A0A117M4N1</accession>
<comment type="similarity">
    <text evidence="1 5 6">Belongs to the bacterial ribosomal protein bL35 family.</text>
</comment>
<keyword evidence="3 5" id="KW-0687">Ribonucleoprotein</keyword>
<dbReference type="AlphaFoldDB" id="A0A117M4N1"/>
<proteinExistence type="inferred from homology"/>
<dbReference type="GO" id="GO:0006412">
    <property type="term" value="P:translation"/>
    <property type="evidence" value="ECO:0007669"/>
    <property type="project" value="UniProtKB-UniRule"/>
</dbReference>
<reference evidence="8" key="1">
    <citation type="journal article" date="2015" name="MBio">
        <title>Genome-Resolved Metagenomic Analysis Reveals Roles for Candidate Phyla and Other Microbial Community Members in Biogeochemical Transformations in Oil Reservoirs.</title>
        <authorList>
            <person name="Hu P."/>
            <person name="Tom L."/>
            <person name="Singh A."/>
            <person name="Thomas B.C."/>
            <person name="Baker B.J."/>
            <person name="Piceno Y.M."/>
            <person name="Andersen G.L."/>
            <person name="Banfield J.F."/>
        </authorList>
    </citation>
    <scope>NUCLEOTIDE SEQUENCE [LARGE SCALE GENOMIC DNA]</scope>
</reference>
<comment type="caution">
    <text evidence="7">The sequence shown here is derived from an EMBL/GenBank/DDBJ whole genome shotgun (WGS) entry which is preliminary data.</text>
</comment>
<sequence length="63" mass="7115">MPKIKTHRGAAKRFKKTASGKYKVSHAFHSHILGKKSAKRKRALRKATIMSKADADRLKKLLS</sequence>
<dbReference type="FunFam" id="4.10.410.60:FF:000001">
    <property type="entry name" value="50S ribosomal protein L35"/>
    <property type="match status" value="1"/>
</dbReference>
<dbReference type="PANTHER" id="PTHR33343">
    <property type="entry name" value="54S RIBOSOMAL PROTEIN BL35M"/>
    <property type="match status" value="1"/>
</dbReference>
<dbReference type="SUPFAM" id="SSF143034">
    <property type="entry name" value="L35p-like"/>
    <property type="match status" value="1"/>
</dbReference>
<name>A0A117M4N1_9FIRM</name>
<evidence type="ECO:0000256" key="3">
    <source>
        <dbReference type="ARBA" id="ARBA00023274"/>
    </source>
</evidence>
<dbReference type="PRINTS" id="PR00064">
    <property type="entry name" value="RIBOSOMALL35"/>
</dbReference>
<evidence type="ECO:0000313" key="8">
    <source>
        <dbReference type="Proteomes" id="UP000054705"/>
    </source>
</evidence>
<dbReference type="GO" id="GO:0022625">
    <property type="term" value="C:cytosolic large ribosomal subunit"/>
    <property type="evidence" value="ECO:0007669"/>
    <property type="project" value="TreeGrafter"/>
</dbReference>
<dbReference type="Pfam" id="PF01632">
    <property type="entry name" value="Ribosomal_L35p"/>
    <property type="match status" value="1"/>
</dbReference>
<dbReference type="PANTHER" id="PTHR33343:SF1">
    <property type="entry name" value="LARGE RIBOSOMAL SUBUNIT PROTEIN BL35M"/>
    <property type="match status" value="1"/>
</dbReference>
<evidence type="ECO:0000256" key="4">
    <source>
        <dbReference type="ARBA" id="ARBA00071664"/>
    </source>
</evidence>
<dbReference type="PROSITE" id="PS00936">
    <property type="entry name" value="RIBOSOMAL_L35"/>
    <property type="match status" value="1"/>
</dbReference>